<organism evidence="2">
    <name type="scientific">uncultured Caudovirales phage</name>
    <dbReference type="NCBI Taxonomy" id="2100421"/>
    <lineage>
        <taxon>Viruses</taxon>
        <taxon>Duplodnaviria</taxon>
        <taxon>Heunggongvirae</taxon>
        <taxon>Uroviricota</taxon>
        <taxon>Caudoviricetes</taxon>
        <taxon>Peduoviridae</taxon>
        <taxon>Maltschvirus</taxon>
        <taxon>Maltschvirus maltsch</taxon>
    </lineage>
</organism>
<name>A0A6J5RA09_9CAUD</name>
<sequence length="71" mass="7921">MEKIPTAEEFNNDIRYVTYSLDEKLITFAKLHVEACKKEIVNNVETCIGGDGSPLVSIASILNSYSLDKIK</sequence>
<proteinExistence type="predicted"/>
<evidence type="ECO:0000313" key="1">
    <source>
        <dbReference type="EMBL" id="CAB4175675.1"/>
    </source>
</evidence>
<accession>A0A6J5RA09</accession>
<evidence type="ECO:0000313" key="2">
    <source>
        <dbReference type="EMBL" id="CAB4193903.1"/>
    </source>
</evidence>
<reference evidence="2" key="1">
    <citation type="submission" date="2020-05" db="EMBL/GenBank/DDBJ databases">
        <authorList>
            <person name="Chiriac C."/>
            <person name="Salcher M."/>
            <person name="Ghai R."/>
            <person name="Kavagutti S V."/>
        </authorList>
    </citation>
    <scope>NUCLEOTIDE SEQUENCE</scope>
</reference>
<dbReference type="EMBL" id="LR796916">
    <property type="protein sequence ID" value="CAB4175675.1"/>
    <property type="molecule type" value="Genomic_DNA"/>
</dbReference>
<protein>
    <submittedName>
        <fullName evidence="2">Uncharacterized protein</fullName>
    </submittedName>
</protein>
<gene>
    <name evidence="2" type="ORF">UFOVP1247_274</name>
    <name evidence="1" type="ORF">UFOVP970_314</name>
</gene>
<dbReference type="EMBL" id="LR797195">
    <property type="protein sequence ID" value="CAB4193903.1"/>
    <property type="molecule type" value="Genomic_DNA"/>
</dbReference>